<protein>
    <submittedName>
        <fullName evidence="2">Uncharacterized protein</fullName>
    </submittedName>
</protein>
<keyword evidence="3" id="KW-1185">Reference proteome</keyword>
<dbReference type="SUPFAM" id="SSF51735">
    <property type="entry name" value="NAD(P)-binding Rossmann-fold domains"/>
    <property type="match status" value="1"/>
</dbReference>
<dbReference type="InterPro" id="IPR036291">
    <property type="entry name" value="NAD(P)-bd_dom_sf"/>
</dbReference>
<accession>A0A803LAG9</accession>
<reference evidence="2" key="2">
    <citation type="submission" date="2021-03" db="UniProtKB">
        <authorList>
            <consortium name="EnsemblPlants"/>
        </authorList>
    </citation>
    <scope>IDENTIFICATION</scope>
</reference>
<evidence type="ECO:0000313" key="3">
    <source>
        <dbReference type="Proteomes" id="UP000596660"/>
    </source>
</evidence>
<organism evidence="2 3">
    <name type="scientific">Chenopodium quinoa</name>
    <name type="common">Quinoa</name>
    <dbReference type="NCBI Taxonomy" id="63459"/>
    <lineage>
        <taxon>Eukaryota</taxon>
        <taxon>Viridiplantae</taxon>
        <taxon>Streptophyta</taxon>
        <taxon>Embryophyta</taxon>
        <taxon>Tracheophyta</taxon>
        <taxon>Spermatophyta</taxon>
        <taxon>Magnoliopsida</taxon>
        <taxon>eudicotyledons</taxon>
        <taxon>Gunneridae</taxon>
        <taxon>Pentapetalae</taxon>
        <taxon>Caryophyllales</taxon>
        <taxon>Chenopodiaceae</taxon>
        <taxon>Chenopodioideae</taxon>
        <taxon>Atripliceae</taxon>
        <taxon>Chenopodium</taxon>
    </lineage>
</organism>
<feature type="region of interest" description="Disordered" evidence="1">
    <location>
        <begin position="1"/>
        <end position="29"/>
    </location>
</feature>
<evidence type="ECO:0000313" key="2">
    <source>
        <dbReference type="EnsemblPlants" id="AUR62008858-RA:cds"/>
    </source>
</evidence>
<reference evidence="2" key="1">
    <citation type="journal article" date="2017" name="Nature">
        <title>The genome of Chenopodium quinoa.</title>
        <authorList>
            <person name="Jarvis D.E."/>
            <person name="Ho Y.S."/>
            <person name="Lightfoot D.J."/>
            <person name="Schmoeckel S.M."/>
            <person name="Li B."/>
            <person name="Borm T.J.A."/>
            <person name="Ohyanagi H."/>
            <person name="Mineta K."/>
            <person name="Michell C.T."/>
            <person name="Saber N."/>
            <person name="Kharbatia N.M."/>
            <person name="Rupper R.R."/>
            <person name="Sharp A.R."/>
            <person name="Dally N."/>
            <person name="Boughton B.A."/>
            <person name="Woo Y.H."/>
            <person name="Gao G."/>
            <person name="Schijlen E.G.W.M."/>
            <person name="Guo X."/>
            <person name="Momin A.A."/>
            <person name="Negrao S."/>
            <person name="Al-Babili S."/>
            <person name="Gehring C."/>
            <person name="Roessner U."/>
            <person name="Jung C."/>
            <person name="Murphy K."/>
            <person name="Arold S.T."/>
            <person name="Gojobori T."/>
            <person name="van der Linden C.G."/>
            <person name="van Loo E.N."/>
            <person name="Jellen E.N."/>
            <person name="Maughan P.J."/>
            <person name="Tester M."/>
        </authorList>
    </citation>
    <scope>NUCLEOTIDE SEQUENCE [LARGE SCALE GENOMIC DNA]</scope>
    <source>
        <strain evidence="2">cv. PI 614886</strain>
    </source>
</reference>
<dbReference type="Gramene" id="AUR62008858-RA">
    <property type="protein sequence ID" value="AUR62008858-RA:cds"/>
    <property type="gene ID" value="AUR62008858"/>
</dbReference>
<dbReference type="EnsemblPlants" id="AUR62008858-RA">
    <property type="protein sequence ID" value="AUR62008858-RA:cds"/>
    <property type="gene ID" value="AUR62008858"/>
</dbReference>
<sequence length="136" mass="15080">MSCFCFGGSSSQHSKESKRITGKLDNKEPNTAERVDDIEVIDDSLPVEKRLSYQEIEIATKKFNPECLVEEAGIYVKVYRDPISNAMALAKNLAGEWAKDNIKVNSVVLGVIWSGLTEVLVSFPMQHFSGGREGKI</sequence>
<proteinExistence type="predicted"/>
<evidence type="ECO:0000256" key="1">
    <source>
        <dbReference type="SAM" id="MobiDB-lite"/>
    </source>
</evidence>
<dbReference type="AlphaFoldDB" id="A0A803LAG9"/>
<dbReference type="Proteomes" id="UP000596660">
    <property type="component" value="Unplaced"/>
</dbReference>
<feature type="compositionally biased region" description="Basic and acidic residues" evidence="1">
    <location>
        <begin position="13"/>
        <end position="29"/>
    </location>
</feature>
<name>A0A803LAG9_CHEQI</name>